<dbReference type="InterPro" id="IPR023214">
    <property type="entry name" value="HAD_sf"/>
</dbReference>
<gene>
    <name evidence="1" type="ORF">SAMN02745215_04642</name>
</gene>
<accession>A0A1M7UU59</accession>
<proteinExistence type="predicted"/>
<protein>
    <recommendedName>
        <fullName evidence="3">NYN domain-containing protein</fullName>
    </recommendedName>
</protein>
<dbReference type="SUPFAM" id="SSF56784">
    <property type="entry name" value="HAD-like"/>
    <property type="match status" value="1"/>
</dbReference>
<dbReference type="EMBL" id="FRDN01000017">
    <property type="protein sequence ID" value="SHN86475.1"/>
    <property type="molecule type" value="Genomic_DNA"/>
</dbReference>
<reference evidence="2" key="1">
    <citation type="submission" date="2016-12" db="EMBL/GenBank/DDBJ databases">
        <authorList>
            <person name="Varghese N."/>
            <person name="Submissions S."/>
        </authorList>
    </citation>
    <scope>NUCLEOTIDE SEQUENCE [LARGE SCALE GENOMIC DNA]</scope>
    <source>
        <strain evidence="2">DSM 11544</strain>
    </source>
</reference>
<sequence length="168" mass="18952">MKKRKVYFVDICNTLADINSELSKMGYQTDVYPCLAPVEIYSEDLFRKAQPIWPCVSLVKKLSESHSIVYLTARDEKMREVTQEWLTAYSLPAGPVVHTNGQLKGSIALELIPAEWIGGAIEDSPQEIEGYRRTIAGIRLLIPDWPHNQGTQGFHIPVFEPEGESNYG</sequence>
<evidence type="ECO:0000313" key="1">
    <source>
        <dbReference type="EMBL" id="SHN86475.1"/>
    </source>
</evidence>
<dbReference type="STRING" id="1121395.SAMN02745215_04642"/>
<dbReference type="Gene3D" id="3.40.50.1000">
    <property type="entry name" value="HAD superfamily/HAD-like"/>
    <property type="match status" value="1"/>
</dbReference>
<dbReference type="RefSeq" id="WP_018213640.1">
    <property type="nucleotide sequence ID" value="NZ_FRDN01000017.1"/>
</dbReference>
<dbReference type="InterPro" id="IPR036412">
    <property type="entry name" value="HAD-like_sf"/>
</dbReference>
<keyword evidence="2" id="KW-1185">Reference proteome</keyword>
<dbReference type="AlphaFoldDB" id="A0A1M7UU59"/>
<evidence type="ECO:0000313" key="2">
    <source>
        <dbReference type="Proteomes" id="UP000184010"/>
    </source>
</evidence>
<name>A0A1M7UU59_9FIRM</name>
<organism evidence="1 2">
    <name type="scientific">Desulfitobacterium chlororespirans DSM 11544</name>
    <dbReference type="NCBI Taxonomy" id="1121395"/>
    <lineage>
        <taxon>Bacteria</taxon>
        <taxon>Bacillati</taxon>
        <taxon>Bacillota</taxon>
        <taxon>Clostridia</taxon>
        <taxon>Eubacteriales</taxon>
        <taxon>Desulfitobacteriaceae</taxon>
        <taxon>Desulfitobacterium</taxon>
    </lineage>
</organism>
<evidence type="ECO:0008006" key="3">
    <source>
        <dbReference type="Google" id="ProtNLM"/>
    </source>
</evidence>
<dbReference type="Proteomes" id="UP000184010">
    <property type="component" value="Unassembled WGS sequence"/>
</dbReference>